<feature type="transmembrane region" description="Helical" evidence="9">
    <location>
        <begin position="371"/>
        <end position="390"/>
    </location>
</feature>
<comment type="catalytic activity">
    <reaction evidence="8">
        <text>a ubiquinone + NADH + 5 H(+)(in) = a ubiquinol + NAD(+) + 4 H(+)(out)</text>
        <dbReference type="Rhea" id="RHEA:29091"/>
        <dbReference type="Rhea" id="RHEA-COMP:9565"/>
        <dbReference type="Rhea" id="RHEA-COMP:9566"/>
        <dbReference type="ChEBI" id="CHEBI:15378"/>
        <dbReference type="ChEBI" id="CHEBI:16389"/>
        <dbReference type="ChEBI" id="CHEBI:17976"/>
        <dbReference type="ChEBI" id="CHEBI:57540"/>
        <dbReference type="ChEBI" id="CHEBI:57945"/>
        <dbReference type="EC" id="7.1.1.2"/>
    </reaction>
</comment>
<dbReference type="GO" id="GO:0042773">
    <property type="term" value="P:ATP synthesis coupled electron transport"/>
    <property type="evidence" value="ECO:0007669"/>
    <property type="project" value="InterPro"/>
</dbReference>
<dbReference type="NCBIfam" id="TIGR01770">
    <property type="entry name" value="NDH_I_N"/>
    <property type="match status" value="1"/>
</dbReference>
<keyword evidence="4 9" id="KW-0812">Transmembrane</keyword>
<proteinExistence type="inferred from homology"/>
<accession>A0A5C5FMS3</accession>
<feature type="transmembrane region" description="Helical" evidence="9">
    <location>
        <begin position="20"/>
        <end position="41"/>
    </location>
</feature>
<dbReference type="PANTHER" id="PTHR22773">
    <property type="entry name" value="NADH DEHYDROGENASE"/>
    <property type="match status" value="1"/>
</dbReference>
<evidence type="ECO:0000313" key="11">
    <source>
        <dbReference type="EMBL" id="TNY17516.1"/>
    </source>
</evidence>
<evidence type="ECO:0000256" key="7">
    <source>
        <dbReference type="ARBA" id="ARBA00031028"/>
    </source>
</evidence>
<reference evidence="11 12" key="1">
    <citation type="submission" date="2019-03" db="EMBL/GenBank/DDBJ databases">
        <title>Rhodosporidium diobovatum UCD-FST 08-225 genome sequencing, assembly, and annotation.</title>
        <authorList>
            <person name="Fakankun I.U."/>
            <person name="Fristensky B."/>
            <person name="Levin D.B."/>
        </authorList>
    </citation>
    <scope>NUCLEOTIDE SEQUENCE [LARGE SCALE GENOMIC DNA]</scope>
    <source>
        <strain evidence="11 12">UCD-FST 08-225</strain>
    </source>
</reference>
<feature type="transmembrane region" description="Helical" evidence="9">
    <location>
        <begin position="232"/>
        <end position="254"/>
    </location>
</feature>
<dbReference type="InterPro" id="IPR001750">
    <property type="entry name" value="ND/Mrp_TM"/>
</dbReference>
<name>A0A5C5FMS3_9BASI</name>
<evidence type="ECO:0000256" key="1">
    <source>
        <dbReference type="ARBA" id="ARBA00004141"/>
    </source>
</evidence>
<feature type="transmembrane region" description="Helical" evidence="9">
    <location>
        <begin position="201"/>
        <end position="220"/>
    </location>
</feature>
<keyword evidence="5 9" id="KW-1133">Transmembrane helix</keyword>
<comment type="caution">
    <text evidence="11">The sequence shown here is derived from an EMBL/GenBank/DDBJ whole genome shotgun (WGS) entry which is preliminary data.</text>
</comment>
<dbReference type="InterPro" id="IPR010096">
    <property type="entry name" value="NADH-Q_OxRdtase_suN/2"/>
</dbReference>
<evidence type="ECO:0000256" key="6">
    <source>
        <dbReference type="ARBA" id="ARBA00023136"/>
    </source>
</evidence>
<comment type="similarity">
    <text evidence="2">Belongs to the complex I subunit 2 family.</text>
</comment>
<dbReference type="EMBL" id="SOZI01000195">
    <property type="protein sequence ID" value="TNY17516.1"/>
    <property type="molecule type" value="Genomic_DNA"/>
</dbReference>
<evidence type="ECO:0000256" key="5">
    <source>
        <dbReference type="ARBA" id="ARBA00022989"/>
    </source>
</evidence>
<evidence type="ECO:0000256" key="3">
    <source>
        <dbReference type="ARBA" id="ARBA00021008"/>
    </source>
</evidence>
<protein>
    <recommendedName>
        <fullName evidence="3">NADH-ubiquinone oxidoreductase chain 2</fullName>
    </recommendedName>
    <alternativeName>
        <fullName evidence="7">NADH dehydrogenase subunit 2</fullName>
    </alternativeName>
</protein>
<organism evidence="11 12">
    <name type="scientific">Rhodotorula diobovata</name>
    <dbReference type="NCBI Taxonomy" id="5288"/>
    <lineage>
        <taxon>Eukaryota</taxon>
        <taxon>Fungi</taxon>
        <taxon>Dikarya</taxon>
        <taxon>Basidiomycota</taxon>
        <taxon>Pucciniomycotina</taxon>
        <taxon>Microbotryomycetes</taxon>
        <taxon>Sporidiobolales</taxon>
        <taxon>Sporidiobolaceae</taxon>
        <taxon>Rhodotorula</taxon>
    </lineage>
</organism>
<dbReference type="GO" id="GO:0016020">
    <property type="term" value="C:membrane"/>
    <property type="evidence" value="ECO:0007669"/>
    <property type="project" value="UniProtKB-SubCell"/>
</dbReference>
<feature type="transmembrane region" description="Helical" evidence="9">
    <location>
        <begin position="53"/>
        <end position="75"/>
    </location>
</feature>
<sequence length="404" mass="43705">MIVVFTTIGASFLVSSTDLVSLYLAIELQSFAVYILAALYRNNESATAAGLKYFLLGALSSAFILLGSSLIYGYTGLTNLDAISSLLSVSSPLDSVTQGVILGLVIMTVGFLFKIASAPFHNWAPDVYDGVPTIVTTWLAVMPKISIFVLLLTLNSLTDGLGLSFGDITVNVWQALLLVCSLLSLIIGTVVGLAQFRIKRLLAYSTISHVGFMLLALAVSGQESIDAFLFYLIQYSVTSLNGFLILLAFGYLIYSKKSTQNSDVQFISQLAGQFRHNPVLALSMIICLFSMAGIPPLMGFFAKYAVLYTAIHNGYYFISLVAILASVVSAAYYLRVVRVLYFDTTSDNTDESSYLLGEAEPASVITSTHSYLIAVLTAAIVLFVLQPSLILNSTQLMAMSIYSY</sequence>
<dbReference type="GO" id="GO:0008137">
    <property type="term" value="F:NADH dehydrogenase (ubiquinone) activity"/>
    <property type="evidence" value="ECO:0007669"/>
    <property type="project" value="UniProtKB-EC"/>
</dbReference>
<dbReference type="Pfam" id="PF00361">
    <property type="entry name" value="Proton_antipo_M"/>
    <property type="match status" value="1"/>
</dbReference>
<keyword evidence="12" id="KW-1185">Reference proteome</keyword>
<feature type="transmembrane region" description="Helical" evidence="9">
    <location>
        <begin position="95"/>
        <end position="115"/>
    </location>
</feature>
<evidence type="ECO:0000256" key="9">
    <source>
        <dbReference type="SAM" id="Phobius"/>
    </source>
</evidence>
<evidence type="ECO:0000256" key="2">
    <source>
        <dbReference type="ARBA" id="ARBA00007012"/>
    </source>
</evidence>
<feature type="transmembrane region" description="Helical" evidence="9">
    <location>
        <begin position="172"/>
        <end position="194"/>
    </location>
</feature>
<gene>
    <name evidence="11" type="ORF">DMC30DRAFT_405596</name>
</gene>
<feature type="transmembrane region" description="Helical" evidence="9">
    <location>
        <begin position="279"/>
        <end position="302"/>
    </location>
</feature>
<feature type="domain" description="NADH:quinone oxidoreductase/Mrp antiporter transmembrane" evidence="10">
    <location>
        <begin position="16"/>
        <end position="328"/>
    </location>
</feature>
<evidence type="ECO:0000256" key="8">
    <source>
        <dbReference type="ARBA" id="ARBA00049551"/>
    </source>
</evidence>
<dbReference type="Proteomes" id="UP000311382">
    <property type="component" value="Unassembled WGS sequence"/>
</dbReference>
<comment type="subcellular location">
    <subcellularLocation>
        <location evidence="1">Membrane</location>
        <topology evidence="1">Multi-pass membrane protein</topology>
    </subcellularLocation>
</comment>
<dbReference type="AlphaFoldDB" id="A0A5C5FMS3"/>
<evidence type="ECO:0000256" key="4">
    <source>
        <dbReference type="ARBA" id="ARBA00022692"/>
    </source>
</evidence>
<evidence type="ECO:0000313" key="12">
    <source>
        <dbReference type="Proteomes" id="UP000311382"/>
    </source>
</evidence>
<dbReference type="STRING" id="5288.A0A5C5FMS3"/>
<evidence type="ECO:0000259" key="10">
    <source>
        <dbReference type="Pfam" id="PF00361"/>
    </source>
</evidence>
<feature type="transmembrane region" description="Helical" evidence="9">
    <location>
        <begin position="127"/>
        <end position="152"/>
    </location>
</feature>
<keyword evidence="6 9" id="KW-0472">Membrane</keyword>
<feature type="transmembrane region" description="Helical" evidence="9">
    <location>
        <begin position="314"/>
        <end position="334"/>
    </location>
</feature>
<dbReference type="OrthoDB" id="3359027at2759"/>